<keyword evidence="2" id="KW-1185">Reference proteome</keyword>
<dbReference type="EMBL" id="JARK01001434">
    <property type="protein sequence ID" value="EYC02800.1"/>
    <property type="molecule type" value="Genomic_DNA"/>
</dbReference>
<dbReference type="AlphaFoldDB" id="A0A016TJB9"/>
<comment type="caution">
    <text evidence="1">The sequence shown here is derived from an EMBL/GenBank/DDBJ whole genome shotgun (WGS) entry which is preliminary data.</text>
</comment>
<proteinExistence type="predicted"/>
<protein>
    <submittedName>
        <fullName evidence="1">Uncharacterized protein</fullName>
    </submittedName>
</protein>
<sequence length="77" mass="8559">MVQSRNQPIFLRRTVRDAGEATPNNHRTHPRRVDVAAHQSAEITVMIDASCTNSGFIGNSICPHQCEIAGIATRLYR</sequence>
<evidence type="ECO:0000313" key="1">
    <source>
        <dbReference type="EMBL" id="EYC02800.1"/>
    </source>
</evidence>
<evidence type="ECO:0000313" key="2">
    <source>
        <dbReference type="Proteomes" id="UP000024635"/>
    </source>
</evidence>
<organism evidence="1 2">
    <name type="scientific">Ancylostoma ceylanicum</name>
    <dbReference type="NCBI Taxonomy" id="53326"/>
    <lineage>
        <taxon>Eukaryota</taxon>
        <taxon>Metazoa</taxon>
        <taxon>Ecdysozoa</taxon>
        <taxon>Nematoda</taxon>
        <taxon>Chromadorea</taxon>
        <taxon>Rhabditida</taxon>
        <taxon>Rhabditina</taxon>
        <taxon>Rhabditomorpha</taxon>
        <taxon>Strongyloidea</taxon>
        <taxon>Ancylostomatidae</taxon>
        <taxon>Ancylostomatinae</taxon>
        <taxon>Ancylostoma</taxon>
    </lineage>
</organism>
<reference evidence="2" key="1">
    <citation type="journal article" date="2015" name="Nat. Genet.">
        <title>The genome and transcriptome of the zoonotic hookworm Ancylostoma ceylanicum identify infection-specific gene families.</title>
        <authorList>
            <person name="Schwarz E.M."/>
            <person name="Hu Y."/>
            <person name="Antoshechkin I."/>
            <person name="Miller M.M."/>
            <person name="Sternberg P.W."/>
            <person name="Aroian R.V."/>
        </authorList>
    </citation>
    <scope>NUCLEOTIDE SEQUENCE</scope>
    <source>
        <strain evidence="2">HY135</strain>
    </source>
</reference>
<dbReference type="Proteomes" id="UP000024635">
    <property type="component" value="Unassembled WGS sequence"/>
</dbReference>
<name>A0A016TJB9_9BILA</name>
<gene>
    <name evidence="1" type="primary">Acey_s0098.g3129</name>
    <name evidence="1" type="ORF">Y032_0098g3129</name>
</gene>
<accession>A0A016TJB9</accession>